<dbReference type="EMBL" id="HBUE01263960">
    <property type="protein sequence ID" value="CAG6560459.1"/>
    <property type="molecule type" value="Transcribed_RNA"/>
</dbReference>
<accession>A0A8D8GIT3</accession>
<name>A0A8D8GIT3_CULPI</name>
<protein>
    <submittedName>
        <fullName evidence="1">(northern house mosquito) hypothetical protein</fullName>
    </submittedName>
</protein>
<dbReference type="AlphaFoldDB" id="A0A8D8GIT3"/>
<sequence length="117" mass="13379">MVGQQPWVRPELQPGPIPAALSYLSGSDPLFPSRRSCWKSSAGCISAAVGWLSLPENQRCRNGRHPEASAHGWSSSRPKDQCCTRWNPFCLLPQWFFTQIFTRFFSKHGCFDLIFYR</sequence>
<dbReference type="EMBL" id="HBUE01158831">
    <property type="protein sequence ID" value="CAG6509085.1"/>
    <property type="molecule type" value="Transcribed_RNA"/>
</dbReference>
<reference evidence="1" key="1">
    <citation type="submission" date="2021-05" db="EMBL/GenBank/DDBJ databases">
        <authorList>
            <person name="Alioto T."/>
            <person name="Alioto T."/>
            <person name="Gomez Garrido J."/>
        </authorList>
    </citation>
    <scope>NUCLEOTIDE SEQUENCE</scope>
</reference>
<proteinExistence type="predicted"/>
<organism evidence="1">
    <name type="scientific">Culex pipiens</name>
    <name type="common">House mosquito</name>
    <dbReference type="NCBI Taxonomy" id="7175"/>
    <lineage>
        <taxon>Eukaryota</taxon>
        <taxon>Metazoa</taxon>
        <taxon>Ecdysozoa</taxon>
        <taxon>Arthropoda</taxon>
        <taxon>Hexapoda</taxon>
        <taxon>Insecta</taxon>
        <taxon>Pterygota</taxon>
        <taxon>Neoptera</taxon>
        <taxon>Endopterygota</taxon>
        <taxon>Diptera</taxon>
        <taxon>Nematocera</taxon>
        <taxon>Culicoidea</taxon>
        <taxon>Culicidae</taxon>
        <taxon>Culicinae</taxon>
        <taxon>Culicini</taxon>
        <taxon>Culex</taxon>
        <taxon>Culex</taxon>
    </lineage>
</organism>
<evidence type="ECO:0000313" key="1">
    <source>
        <dbReference type="EMBL" id="CAG6509085.1"/>
    </source>
</evidence>